<organism evidence="3 4">
    <name type="scientific">Eimeria necatrix</name>
    <dbReference type="NCBI Taxonomy" id="51315"/>
    <lineage>
        <taxon>Eukaryota</taxon>
        <taxon>Sar</taxon>
        <taxon>Alveolata</taxon>
        <taxon>Apicomplexa</taxon>
        <taxon>Conoidasida</taxon>
        <taxon>Coccidia</taxon>
        <taxon>Eucoccidiorida</taxon>
        <taxon>Eimeriorina</taxon>
        <taxon>Eimeriidae</taxon>
        <taxon>Eimeria</taxon>
    </lineage>
</organism>
<feature type="region of interest" description="Disordered" evidence="1">
    <location>
        <begin position="174"/>
        <end position="194"/>
    </location>
</feature>
<evidence type="ECO:0000256" key="2">
    <source>
        <dbReference type="SAM" id="Phobius"/>
    </source>
</evidence>
<keyword evidence="2" id="KW-0472">Membrane</keyword>
<keyword evidence="2" id="KW-1133">Transmembrane helix</keyword>
<dbReference type="VEuPathDB" id="ToxoDB:ENH_00018080"/>
<dbReference type="RefSeq" id="XP_013439804.1">
    <property type="nucleotide sequence ID" value="XM_013584350.1"/>
</dbReference>
<evidence type="ECO:0000256" key="1">
    <source>
        <dbReference type="SAM" id="MobiDB-lite"/>
    </source>
</evidence>
<keyword evidence="4" id="KW-1185">Reference proteome</keyword>
<evidence type="ECO:0008006" key="5">
    <source>
        <dbReference type="Google" id="ProtNLM"/>
    </source>
</evidence>
<dbReference type="AlphaFoldDB" id="U6MDW6"/>
<name>U6MDW6_9EIME</name>
<dbReference type="EMBL" id="HG722465">
    <property type="protein sequence ID" value="CDJ62442.1"/>
    <property type="molecule type" value="Genomic_DNA"/>
</dbReference>
<evidence type="ECO:0000313" key="4">
    <source>
        <dbReference type="Proteomes" id="UP000030754"/>
    </source>
</evidence>
<gene>
    <name evidence="3" type="ORF">ENH_00018080</name>
</gene>
<feature type="compositionally biased region" description="Basic and acidic residues" evidence="1">
    <location>
        <begin position="184"/>
        <end position="194"/>
    </location>
</feature>
<keyword evidence="2" id="KW-0812">Transmembrane</keyword>
<reference evidence="3" key="1">
    <citation type="submission" date="2013-10" db="EMBL/GenBank/DDBJ databases">
        <title>Genomic analysis of the causative agents of coccidiosis in chickens.</title>
        <authorList>
            <person name="Reid A.J."/>
            <person name="Blake D."/>
            <person name="Billington K."/>
            <person name="Browne H."/>
            <person name="Dunn M."/>
            <person name="Hung S."/>
            <person name="Kawahara F."/>
            <person name="Miranda-Saavedra D."/>
            <person name="Mourier T."/>
            <person name="Nagra H."/>
            <person name="Otto T.D."/>
            <person name="Rawlings N."/>
            <person name="Sanchez A."/>
            <person name="Sanders M."/>
            <person name="Subramaniam C."/>
            <person name="Tay Y."/>
            <person name="Dear P."/>
            <person name="Doerig C."/>
            <person name="Gruber A."/>
            <person name="Parkinson J."/>
            <person name="Shirley M."/>
            <person name="Wan K.L."/>
            <person name="Berriman M."/>
            <person name="Tomley F."/>
            <person name="Pain A."/>
        </authorList>
    </citation>
    <scope>NUCLEOTIDE SEQUENCE [LARGE SCALE GENOMIC DNA]</scope>
    <source>
        <strain evidence="3">Houghton</strain>
    </source>
</reference>
<accession>U6MDW6</accession>
<sequence>MRKEALGDNQGFHMIAVDEGDIRSTPKCGERSPCEGFGSEEKTALPGDLLSRSQSIGLSSRGAVNMSFALFASFLLAGVLVGAFGGALFYGKWIQRNQHPSKEAIEQSNKSALYEHIRSGTSASPAEEASLIGVQGPNANAAFSEAFLPFGVPSWKGKQEPSFFTEHVPAEGEMLRQENQTEDDSARGDKASEVREKRLAELRSLTSAMKALDLAWSSSSRAVQAAFKKNYMPNSGDAVADPFLCLQQHAHLAEKALDIQDFTSDPNEDAVMDAFLVRTVLEASLRRLWLLNEIEKLCNTWGIGSQLLGREPAPLPRLHILRRAKDQVTFEDFTAMMTGFSFRVPSKALEDAGTVPRVLAERLAASVKAETLQLENDRLVHSGFQRFALSLPSDSIIKHPNSKEFSVSVFLKFLGRATMDREANTLTPQVLGSWVNDWNVDGVLSRLALNVEEAGEVLQLRPANHLEDSAQDILAVAVALI</sequence>
<dbReference type="GeneID" id="25471982"/>
<evidence type="ECO:0000313" key="3">
    <source>
        <dbReference type="EMBL" id="CDJ62442.1"/>
    </source>
</evidence>
<protein>
    <recommendedName>
        <fullName evidence="5">Transmembrane protein</fullName>
    </recommendedName>
</protein>
<proteinExistence type="predicted"/>
<feature type="transmembrane region" description="Helical" evidence="2">
    <location>
        <begin position="68"/>
        <end position="90"/>
    </location>
</feature>
<dbReference type="Proteomes" id="UP000030754">
    <property type="component" value="Unassembled WGS sequence"/>
</dbReference>
<reference evidence="3" key="2">
    <citation type="submission" date="2013-10" db="EMBL/GenBank/DDBJ databases">
        <authorList>
            <person name="Aslett M."/>
        </authorList>
    </citation>
    <scope>NUCLEOTIDE SEQUENCE [LARGE SCALE GENOMIC DNA]</scope>
    <source>
        <strain evidence="3">Houghton</strain>
    </source>
</reference>
<dbReference type="OrthoDB" id="347710at2759"/>